<accession>A0A1I4VPF5</accession>
<dbReference type="Proteomes" id="UP000199048">
    <property type="component" value="Unassembled WGS sequence"/>
</dbReference>
<dbReference type="EMBL" id="FOTK01000112">
    <property type="protein sequence ID" value="SFN02836.1"/>
    <property type="molecule type" value="Genomic_DNA"/>
</dbReference>
<evidence type="ECO:0000313" key="1">
    <source>
        <dbReference type="EMBL" id="SFN02836.1"/>
    </source>
</evidence>
<evidence type="ECO:0000313" key="2">
    <source>
        <dbReference type="Proteomes" id="UP000199048"/>
    </source>
</evidence>
<keyword evidence="2" id="KW-1185">Reference proteome</keyword>
<protein>
    <submittedName>
        <fullName evidence="1">Uncharacterized protein</fullName>
    </submittedName>
</protein>
<organism evidence="1 2">
    <name type="scientific">Methylobacterium pseudosasicola</name>
    <dbReference type="NCBI Taxonomy" id="582667"/>
    <lineage>
        <taxon>Bacteria</taxon>
        <taxon>Pseudomonadati</taxon>
        <taxon>Pseudomonadota</taxon>
        <taxon>Alphaproteobacteria</taxon>
        <taxon>Hyphomicrobiales</taxon>
        <taxon>Methylobacteriaceae</taxon>
        <taxon>Methylobacterium</taxon>
    </lineage>
</organism>
<gene>
    <name evidence="1" type="ORF">SAMN05192568_11121</name>
</gene>
<proteinExistence type="predicted"/>
<reference evidence="2" key="1">
    <citation type="submission" date="2016-10" db="EMBL/GenBank/DDBJ databases">
        <authorList>
            <person name="Varghese N."/>
            <person name="Submissions S."/>
        </authorList>
    </citation>
    <scope>NUCLEOTIDE SEQUENCE [LARGE SCALE GENOMIC DNA]</scope>
    <source>
        <strain evidence="2">BL36</strain>
    </source>
</reference>
<dbReference type="AlphaFoldDB" id="A0A1I4VPF5"/>
<feature type="non-terminal residue" evidence="1">
    <location>
        <position position="27"/>
    </location>
</feature>
<sequence length="27" mass="2940">MTLAVTAETVERLLGLAGELERRNALL</sequence>
<name>A0A1I4VPF5_9HYPH</name>